<keyword evidence="3" id="KW-1185">Reference proteome</keyword>
<dbReference type="Proteomes" id="UP001623330">
    <property type="component" value="Unassembled WGS sequence"/>
</dbReference>
<name>A0ABR4NTJ7_9SACH</name>
<protein>
    <submittedName>
        <fullName evidence="2">COP9 signalosome complex subunit 10</fullName>
    </submittedName>
</protein>
<accession>A0ABR4NTJ7</accession>
<reference evidence="2 3" key="1">
    <citation type="submission" date="2024-05" db="EMBL/GenBank/DDBJ databases">
        <title>Long read based assembly of the Candida bracarensis genome reveals expanded adhesin content.</title>
        <authorList>
            <person name="Marcet-Houben M."/>
            <person name="Ksiezopolska E."/>
            <person name="Gabaldon T."/>
        </authorList>
    </citation>
    <scope>NUCLEOTIDE SEQUENCE [LARGE SCALE GENOMIC DNA]</scope>
    <source>
        <strain evidence="2 3">CBM6</strain>
    </source>
</reference>
<proteinExistence type="predicted"/>
<evidence type="ECO:0000313" key="2">
    <source>
        <dbReference type="EMBL" id="KAL3231659.1"/>
    </source>
</evidence>
<comment type="caution">
    <text evidence="2">The sequence shown here is derived from an EMBL/GenBank/DDBJ whole genome shotgun (WGS) entry which is preliminary data.</text>
</comment>
<sequence length="604" mass="70173">MSDESDNYDEFMMSEDDMDSIEMEDEETDNIPRVESNTSDIKYQMEQYQRGLNLLDDEEYLAARTVFVGLLEEGNVGDELSLQINCHIIRGWCRLLMYTEPEDSQCVLIQEDFQRFIAQINCLHGKKVSLDLEQEFVTITQEFQSSLTDRIFIFNVSEPKSHELLKKLRFKREIFGGLQTCWVYHKYPLVKESLNGKMLIMQYWIDMLSDHTSADVDTGAMLRSFGSTQLSLDQLQLVLQCFISKYLDDQEIQNSEGNIFRDCIRQLEEISNDSLAIAQRSDINLTHHFCKALYLIVFEMDQEEMVSVNSDDKCIRRFVTISKFYQNIENCKEEFWECLKSLEELGTNKFHFDKFMQVIIGGFVLCSMILKKPRAVNADGGDTGNNDINPFEYEQLRIAPDHEFMGKLQVLYEVFTTLRVDQMYQSLVDLECIGTPLSRLFDQICYLVQKRKLFDEIAPVYSCISISDLRQMIQIHPAMPPSRDEILIHLMRYRMQDRGIDFRLDLTEDVVYFLPPEGGLMPLHTSTSPAQGTHDDTSTIAGIARLLPNKIRNPTEESEYNQVHLPENVTTSSFFDTLRLSREKLNNRETDLYIITKLTTDSLS</sequence>
<feature type="domain" description="PCI" evidence="1">
    <location>
        <begin position="331"/>
        <end position="518"/>
    </location>
</feature>
<dbReference type="EMBL" id="JBEVYD010000006">
    <property type="protein sequence ID" value="KAL3231659.1"/>
    <property type="molecule type" value="Genomic_DNA"/>
</dbReference>
<dbReference type="PROSITE" id="PS50250">
    <property type="entry name" value="PCI"/>
    <property type="match status" value="1"/>
</dbReference>
<evidence type="ECO:0000259" key="1">
    <source>
        <dbReference type="PROSITE" id="PS50250"/>
    </source>
</evidence>
<evidence type="ECO:0000313" key="3">
    <source>
        <dbReference type="Proteomes" id="UP001623330"/>
    </source>
</evidence>
<gene>
    <name evidence="2" type="ORF">RNJ44_00194</name>
</gene>
<organism evidence="2 3">
    <name type="scientific">Nakaseomyces bracarensis</name>
    <dbReference type="NCBI Taxonomy" id="273131"/>
    <lineage>
        <taxon>Eukaryota</taxon>
        <taxon>Fungi</taxon>
        <taxon>Dikarya</taxon>
        <taxon>Ascomycota</taxon>
        <taxon>Saccharomycotina</taxon>
        <taxon>Saccharomycetes</taxon>
        <taxon>Saccharomycetales</taxon>
        <taxon>Saccharomycetaceae</taxon>
        <taxon>Nakaseomyces</taxon>
    </lineage>
</organism>
<dbReference type="InterPro" id="IPR000717">
    <property type="entry name" value="PCI_dom"/>
</dbReference>